<dbReference type="RefSeq" id="WP_134844141.1">
    <property type="nucleotide sequence ID" value="NZ_SGVY01000042.1"/>
</dbReference>
<evidence type="ECO:0000313" key="2">
    <source>
        <dbReference type="Proteomes" id="UP000297872"/>
    </source>
</evidence>
<dbReference type="Proteomes" id="UP000297872">
    <property type="component" value="Unassembled WGS sequence"/>
</dbReference>
<proteinExistence type="predicted"/>
<sequence length="100" mass="11564">MDGEGGAFLFLLVTFSQDSHDFSQRWEKMRDFLGGKRDDIPFFFTFQPSFSSSFNFSHEKPDFSQKRGFFGEVVGKALFCPCFRSTFAASKKQDNAEMVW</sequence>
<dbReference type="EMBL" id="SGVY01000042">
    <property type="protein sequence ID" value="TFH77214.1"/>
    <property type="molecule type" value="Genomic_DNA"/>
</dbReference>
<keyword evidence="2" id="KW-1185">Reference proteome</keyword>
<comment type="caution">
    <text evidence="1">The sequence shown here is derived from an EMBL/GenBank/DDBJ whole genome shotgun (WGS) entry which is preliminary data.</text>
</comment>
<gene>
    <name evidence="1" type="ORF">EXN75_13025</name>
</gene>
<protein>
    <submittedName>
        <fullName evidence="1">Uncharacterized protein</fullName>
    </submittedName>
</protein>
<organism evidence="1 2">
    <name type="scientific">Segatella hominis</name>
    <dbReference type="NCBI Taxonomy" id="2518605"/>
    <lineage>
        <taxon>Bacteria</taxon>
        <taxon>Pseudomonadati</taxon>
        <taxon>Bacteroidota</taxon>
        <taxon>Bacteroidia</taxon>
        <taxon>Bacteroidales</taxon>
        <taxon>Prevotellaceae</taxon>
        <taxon>Segatella</taxon>
    </lineage>
</organism>
<name>A0A4Y8VBZ0_9BACT</name>
<reference evidence="1 2" key="1">
    <citation type="submission" date="2019-02" db="EMBL/GenBank/DDBJ databases">
        <title>Draft Genome Sequence of the Prevotella sp. BCRC 81118, Isolated from Human Feces.</title>
        <authorList>
            <person name="Huang C.-H."/>
        </authorList>
    </citation>
    <scope>NUCLEOTIDE SEQUENCE [LARGE SCALE GENOMIC DNA]</scope>
    <source>
        <strain evidence="1 2">BCRC 81118</strain>
    </source>
</reference>
<accession>A0A4Y8VBZ0</accession>
<evidence type="ECO:0000313" key="1">
    <source>
        <dbReference type="EMBL" id="TFH77214.1"/>
    </source>
</evidence>
<dbReference type="AlphaFoldDB" id="A0A4Y8VBZ0"/>
<dbReference type="GeneID" id="302996194"/>